<organism evidence="2 3">
    <name type="scientific">Penicillium salamii</name>
    <dbReference type="NCBI Taxonomy" id="1612424"/>
    <lineage>
        <taxon>Eukaryota</taxon>
        <taxon>Fungi</taxon>
        <taxon>Dikarya</taxon>
        <taxon>Ascomycota</taxon>
        <taxon>Pezizomycotina</taxon>
        <taxon>Eurotiomycetes</taxon>
        <taxon>Eurotiomycetidae</taxon>
        <taxon>Eurotiales</taxon>
        <taxon>Aspergillaceae</taxon>
        <taxon>Penicillium</taxon>
    </lineage>
</organism>
<dbReference type="PROSITE" id="PS51273">
    <property type="entry name" value="GATASE_TYPE_1"/>
    <property type="match status" value="1"/>
</dbReference>
<evidence type="ECO:0000313" key="2">
    <source>
        <dbReference type="EMBL" id="CAG8223275.1"/>
    </source>
</evidence>
<dbReference type="InterPro" id="IPR017926">
    <property type="entry name" value="GATASE"/>
</dbReference>
<dbReference type="EMBL" id="CAJVPD010000011">
    <property type="protein sequence ID" value="CAG8223275.1"/>
    <property type="molecule type" value="Genomic_DNA"/>
</dbReference>
<dbReference type="CDD" id="cd01741">
    <property type="entry name" value="GATase1_1"/>
    <property type="match status" value="1"/>
</dbReference>
<dbReference type="GO" id="GO:0005829">
    <property type="term" value="C:cytosol"/>
    <property type="evidence" value="ECO:0007669"/>
    <property type="project" value="TreeGrafter"/>
</dbReference>
<dbReference type="OrthoDB" id="2015534at2759"/>
<dbReference type="AlphaFoldDB" id="A0A9W4I5P9"/>
<dbReference type="PANTHER" id="PTHR42695">
    <property type="entry name" value="GLUTAMINE AMIDOTRANSFERASE YLR126C-RELATED"/>
    <property type="match status" value="1"/>
</dbReference>
<dbReference type="Proteomes" id="UP001152592">
    <property type="component" value="Unassembled WGS sequence"/>
</dbReference>
<feature type="domain" description="Glutamine amidotransferase" evidence="1">
    <location>
        <begin position="105"/>
        <end position="250"/>
    </location>
</feature>
<evidence type="ECO:0000313" key="3">
    <source>
        <dbReference type="Proteomes" id="UP001152592"/>
    </source>
</evidence>
<comment type="caution">
    <text evidence="2">The sequence shown here is derived from an EMBL/GenBank/DDBJ whole genome shotgun (WGS) entry which is preliminary data.</text>
</comment>
<dbReference type="InterPro" id="IPR044992">
    <property type="entry name" value="ChyE-like"/>
</dbReference>
<dbReference type="InterPro" id="IPR029062">
    <property type="entry name" value="Class_I_gatase-like"/>
</dbReference>
<protein>
    <recommendedName>
        <fullName evidence="1">Glutamine amidotransferase domain-containing protein</fullName>
    </recommendedName>
</protein>
<proteinExistence type="predicted"/>
<dbReference type="PANTHER" id="PTHR42695:SF5">
    <property type="entry name" value="GLUTAMINE AMIDOTRANSFERASE YLR126C-RELATED"/>
    <property type="match status" value="1"/>
</dbReference>
<dbReference type="Pfam" id="PF00117">
    <property type="entry name" value="GATase"/>
    <property type="match status" value="1"/>
</dbReference>
<dbReference type="Gene3D" id="3.40.50.880">
    <property type="match status" value="1"/>
</dbReference>
<dbReference type="SUPFAM" id="SSF52317">
    <property type="entry name" value="Class I glutamine amidotransferase-like"/>
    <property type="match status" value="1"/>
</dbReference>
<accession>A0A9W4I5P9</accession>
<evidence type="ECO:0000259" key="1">
    <source>
        <dbReference type="Pfam" id="PF00117"/>
    </source>
</evidence>
<reference evidence="2" key="1">
    <citation type="submission" date="2021-07" db="EMBL/GenBank/DDBJ databases">
        <authorList>
            <person name="Branca A.L. A."/>
        </authorList>
    </citation>
    <scope>NUCLEOTIDE SEQUENCE</scope>
</reference>
<dbReference type="GO" id="GO:0005634">
    <property type="term" value="C:nucleus"/>
    <property type="evidence" value="ECO:0007669"/>
    <property type="project" value="TreeGrafter"/>
</dbReference>
<name>A0A9W4I5P9_9EURO</name>
<gene>
    <name evidence="2" type="ORF">PSALAMII_LOCUS119</name>
</gene>
<sequence length="291" mass="32573">MISYASRLGVALCPRVPTIGFPRLFGVRFKHLTSLPILRLRSRHNSSLYTAANMELNKNPKIAVLINTPPDGTDFPSVVKECFKEAFKSILPTEELDFYDPVVERKFPDASKYQLIVLSGGKIDADCSEPWVLGVLDYIRDTAKEYPETKMLAVCWGHQAVSRAFGGQVRNVPTGSVNTVKDIGLTETGKKFFPFAATSGSYRVMAIHDSEVETPAPGFVSLAEHQECFINEANNILTFQAHPEISHELSWKLLLEEDQKHNRAFSAKKWGLDHPNDGLKLLERVVQWAAE</sequence>